<accession>A0A6A5RDT5</accession>
<dbReference type="Gene3D" id="3.10.50.40">
    <property type="match status" value="1"/>
</dbReference>
<dbReference type="SUPFAM" id="SSF54534">
    <property type="entry name" value="FKBP-like"/>
    <property type="match status" value="1"/>
</dbReference>
<evidence type="ECO:0000313" key="3">
    <source>
        <dbReference type="EMBL" id="KAF1926425.1"/>
    </source>
</evidence>
<evidence type="ECO:0000256" key="1">
    <source>
        <dbReference type="PROSITE-ProRule" id="PRU00277"/>
    </source>
</evidence>
<dbReference type="GO" id="GO:0003755">
    <property type="term" value="F:peptidyl-prolyl cis-trans isomerase activity"/>
    <property type="evidence" value="ECO:0007669"/>
    <property type="project" value="UniProtKB-KW"/>
</dbReference>
<evidence type="ECO:0000313" key="4">
    <source>
        <dbReference type="Proteomes" id="UP000800082"/>
    </source>
</evidence>
<proteinExistence type="predicted"/>
<keyword evidence="4" id="KW-1185">Reference proteome</keyword>
<name>A0A6A5RDT5_9PLEO</name>
<comment type="catalytic activity">
    <reaction evidence="1">
        <text>[protein]-peptidylproline (omega=180) = [protein]-peptidylproline (omega=0)</text>
        <dbReference type="Rhea" id="RHEA:16237"/>
        <dbReference type="Rhea" id="RHEA-COMP:10747"/>
        <dbReference type="Rhea" id="RHEA-COMP:10748"/>
        <dbReference type="ChEBI" id="CHEBI:83833"/>
        <dbReference type="ChEBI" id="CHEBI:83834"/>
        <dbReference type="EC" id="5.2.1.8"/>
    </reaction>
</comment>
<keyword evidence="1" id="KW-0413">Isomerase</keyword>
<sequence length="106" mass="11412">MATITKTILDAGDETQHVCKYDEVALEYTGWVKDEKQPEGKGVQFDTSVGRGDSVIVIGSTHALPGWDIGVLGDYTPSGSSEKAGPMALNEKAKFEFPPSYGFGRK</sequence>
<dbReference type="Pfam" id="PF00254">
    <property type="entry name" value="FKBP_C"/>
    <property type="match status" value="1"/>
</dbReference>
<gene>
    <name evidence="3" type="ORF">M421DRAFT_7034</name>
</gene>
<dbReference type="OrthoDB" id="1902587at2759"/>
<dbReference type="AlphaFoldDB" id="A0A6A5RDT5"/>
<feature type="domain" description="PPIase FKBP-type" evidence="2">
    <location>
        <begin position="21"/>
        <end position="106"/>
    </location>
</feature>
<dbReference type="EC" id="5.2.1.8" evidence="1"/>
<dbReference type="EMBL" id="ML978977">
    <property type="protein sequence ID" value="KAF1926425.1"/>
    <property type="molecule type" value="Genomic_DNA"/>
</dbReference>
<evidence type="ECO:0000259" key="2">
    <source>
        <dbReference type="PROSITE" id="PS50059"/>
    </source>
</evidence>
<dbReference type="RefSeq" id="XP_033446677.1">
    <property type="nucleotide sequence ID" value="XM_033596699.1"/>
</dbReference>
<dbReference type="PROSITE" id="PS50059">
    <property type="entry name" value="FKBP_PPIASE"/>
    <property type="match status" value="1"/>
</dbReference>
<organism evidence="3 4">
    <name type="scientific">Didymella exigua CBS 183.55</name>
    <dbReference type="NCBI Taxonomy" id="1150837"/>
    <lineage>
        <taxon>Eukaryota</taxon>
        <taxon>Fungi</taxon>
        <taxon>Dikarya</taxon>
        <taxon>Ascomycota</taxon>
        <taxon>Pezizomycotina</taxon>
        <taxon>Dothideomycetes</taxon>
        <taxon>Pleosporomycetidae</taxon>
        <taxon>Pleosporales</taxon>
        <taxon>Pleosporineae</taxon>
        <taxon>Didymellaceae</taxon>
        <taxon>Didymella</taxon>
    </lineage>
</organism>
<protein>
    <recommendedName>
        <fullName evidence="1">peptidylprolyl isomerase</fullName>
        <ecNumber evidence="1">5.2.1.8</ecNumber>
    </recommendedName>
</protein>
<dbReference type="InterPro" id="IPR001179">
    <property type="entry name" value="PPIase_FKBP_dom"/>
</dbReference>
<dbReference type="InterPro" id="IPR046357">
    <property type="entry name" value="PPIase_dom_sf"/>
</dbReference>
<reference evidence="3" key="1">
    <citation type="journal article" date="2020" name="Stud. Mycol.">
        <title>101 Dothideomycetes genomes: a test case for predicting lifestyles and emergence of pathogens.</title>
        <authorList>
            <person name="Haridas S."/>
            <person name="Albert R."/>
            <person name="Binder M."/>
            <person name="Bloem J."/>
            <person name="Labutti K."/>
            <person name="Salamov A."/>
            <person name="Andreopoulos B."/>
            <person name="Baker S."/>
            <person name="Barry K."/>
            <person name="Bills G."/>
            <person name="Bluhm B."/>
            <person name="Cannon C."/>
            <person name="Castanera R."/>
            <person name="Culley D."/>
            <person name="Daum C."/>
            <person name="Ezra D."/>
            <person name="Gonzalez J."/>
            <person name="Henrissat B."/>
            <person name="Kuo A."/>
            <person name="Liang C."/>
            <person name="Lipzen A."/>
            <person name="Lutzoni F."/>
            <person name="Magnuson J."/>
            <person name="Mondo S."/>
            <person name="Nolan M."/>
            <person name="Ohm R."/>
            <person name="Pangilinan J."/>
            <person name="Park H.-J."/>
            <person name="Ramirez L."/>
            <person name="Alfaro M."/>
            <person name="Sun H."/>
            <person name="Tritt A."/>
            <person name="Yoshinaga Y."/>
            <person name="Zwiers L.-H."/>
            <person name="Turgeon B."/>
            <person name="Goodwin S."/>
            <person name="Spatafora J."/>
            <person name="Crous P."/>
            <person name="Grigoriev I."/>
        </authorList>
    </citation>
    <scope>NUCLEOTIDE SEQUENCE</scope>
    <source>
        <strain evidence="3">CBS 183.55</strain>
    </source>
</reference>
<dbReference type="GeneID" id="54354366"/>
<dbReference type="Proteomes" id="UP000800082">
    <property type="component" value="Unassembled WGS sequence"/>
</dbReference>
<keyword evidence="1" id="KW-0697">Rotamase</keyword>